<feature type="compositionally biased region" description="Basic and acidic residues" evidence="5">
    <location>
        <begin position="237"/>
        <end position="258"/>
    </location>
</feature>
<evidence type="ECO:0000256" key="2">
    <source>
        <dbReference type="ARBA" id="ARBA00022771"/>
    </source>
</evidence>
<feature type="compositionally biased region" description="Basic and acidic residues" evidence="5">
    <location>
        <begin position="904"/>
        <end position="915"/>
    </location>
</feature>
<evidence type="ECO:0000259" key="6">
    <source>
        <dbReference type="PROSITE" id="PS50016"/>
    </source>
</evidence>
<reference evidence="7 8" key="1">
    <citation type="submission" date="2019-10" db="EMBL/GenBank/DDBJ databases">
        <authorList>
            <person name="Palmer J.M."/>
        </authorList>
    </citation>
    <scope>NUCLEOTIDE SEQUENCE [LARGE SCALE GENOMIC DNA]</scope>
    <source>
        <strain evidence="7 8">TWF694</strain>
    </source>
</reference>
<dbReference type="PANTHER" id="PTHR47636">
    <property type="entry name" value="TRANSCRIPTIONAL REGULATORY PROTEIN RCO1"/>
    <property type="match status" value="1"/>
</dbReference>
<sequence>MPPKKSGDSSTGGTGSNAGIKRKNQETKTKAEGRSQTPNDAAPSAAGGPFTPTNGAAPSFEGGVIAFTPMNAPKSAPPAIPARNGSRARRAKSKTQEEVSDDEADSLYEDTADEKKLSKGAGKPPKRRTLNAAMEASSNGESSKGGEPATAAQGSKIPRRRKSTKFKEADSEEAQGNDAEMPDLAKDQSGTDAKKKGRQSVGKEVKKEKTGAGPGKMFSKQSTLERHFRPLSQETDAASKETAKERPKTDAASEEKTDAPSGRSGIILKFKSLGASASSQAVAPSNFYGTAAAEKGDLPAPTGKTGRGKAASNGVHKEKLVLQTNPPSSDTLSESLPSPPVTAETGDSTAIMTPLDSNSGYGGRGRRTTRNAQPVYSGFPTPTTASSVPPQPTTATSRPASPSSNPPATKSAKKTTRSVSPRRGGKKPATATQPSTSTTPIDLNMGEITLTKTTANDRRNRAPKKPRCLDDNGRFIDVEPPKQAVSYGNPKVGPAPVEYGLLPLGTLPPKERIDEVFNRPVPKEPEPRCDMTSAYQFYNLWGTVGNKDVTTMKANQGRAKRMFQKNGKLSADNEWIYPDTEGAKVVTVTDVEEAVATITGGGPKGKNKHKRPRLSTGLGLETSTSPSPSFIPDPQLRSTEELVSPVSENVPETPKEFVDMDIDEPEVQQTRQTSEAPVAVESKLNIVAPDVSELSGPIQESISKPDVLAVIKRAKAMAEEAGNMEVLALLNEVEMSGNNSTALDSINQILRGDMSRRLSPATVPGTKRTALQRDEDEGLMPSDPTEHLGKKRRVITPYIPPPRFKRPDITDEEINRNVEKMLEEARERIKMLNNRYVPKEYTCLRGEPDKTSEALHPQPEDRCFTQDEQDFKAEWKSTAATIQGWQDFHEVQKERARQIANGEGSRRRNGTEKPNEFGTSEDEEMRDVNNGNDFFMDDEESPCTVCGGTGAPLVICDGEGCHEEQHYGCAVPPLTADEVEALPDWYCRRCATKKKNVRKHTNPEYKGTFGPLFEVADQMNPRSFVLPKDIRETFTGVKMGKLGTYKEIIDHFNISKTKDKELRAYDHLRRIGELPFDEQLLGSDGQIARCYQCRESRLRTDRGLLIGCDYCTQYWHQDCLPTPLVEPPAIKQRQKSPPEKGDDIVLMKWKCPLHVPQEAYPIRQPRGKIEGPDFEWPPKHRVSRAVTPIVPEAPSENFVPTKLSGRNLMLPEKGFKLNMFSNVKKAQEVKELNEQMFTGLELQGIEALRNLKYQLLAAPIPAVREFRFPPPPVAPAQPVISDPSASSLALAEFILRNMPELYRAGGVEESILSGAIGTDPVDQIRIVTAIQKSMEAKLSNLLR</sequence>
<proteinExistence type="predicted"/>
<dbReference type="CDD" id="cd15534">
    <property type="entry name" value="PHD2_PHF12_Rco1"/>
    <property type="match status" value="1"/>
</dbReference>
<dbReference type="InterPro" id="IPR001965">
    <property type="entry name" value="Znf_PHD"/>
</dbReference>
<dbReference type="GO" id="GO:0032221">
    <property type="term" value="C:Rpd3S complex"/>
    <property type="evidence" value="ECO:0007669"/>
    <property type="project" value="TreeGrafter"/>
</dbReference>
<feature type="compositionally biased region" description="Polar residues" evidence="5">
    <location>
        <begin position="345"/>
        <end position="359"/>
    </location>
</feature>
<dbReference type="InterPro" id="IPR011011">
    <property type="entry name" value="Znf_FYVE_PHD"/>
</dbReference>
<evidence type="ECO:0000313" key="8">
    <source>
        <dbReference type="Proteomes" id="UP001365542"/>
    </source>
</evidence>
<feature type="compositionally biased region" description="Low complexity" evidence="5">
    <location>
        <begin position="428"/>
        <end position="440"/>
    </location>
</feature>
<evidence type="ECO:0000256" key="1">
    <source>
        <dbReference type="ARBA" id="ARBA00022723"/>
    </source>
</evidence>
<keyword evidence="8" id="KW-1185">Reference proteome</keyword>
<feature type="compositionally biased region" description="Basic and acidic residues" evidence="5">
    <location>
        <begin position="201"/>
        <end position="210"/>
    </location>
</feature>
<dbReference type="SUPFAM" id="SSF57903">
    <property type="entry name" value="FYVE/PHD zinc finger"/>
    <property type="match status" value="2"/>
</dbReference>
<dbReference type="InterPro" id="IPR013083">
    <property type="entry name" value="Znf_RING/FYVE/PHD"/>
</dbReference>
<dbReference type="PROSITE" id="PS01359">
    <property type="entry name" value="ZF_PHD_1"/>
    <property type="match status" value="1"/>
</dbReference>
<dbReference type="EMBL" id="JAVHJO010000001">
    <property type="protein sequence ID" value="KAK6543737.1"/>
    <property type="molecule type" value="Genomic_DNA"/>
</dbReference>
<feature type="region of interest" description="Disordered" evidence="5">
    <location>
        <begin position="895"/>
        <end position="926"/>
    </location>
</feature>
<dbReference type="SMART" id="SM00249">
    <property type="entry name" value="PHD"/>
    <property type="match status" value="2"/>
</dbReference>
<dbReference type="InterPro" id="IPR019787">
    <property type="entry name" value="Znf_PHD-finger"/>
</dbReference>
<feature type="region of interest" description="Disordered" evidence="5">
    <location>
        <begin position="1"/>
        <end position="264"/>
    </location>
</feature>
<keyword evidence="3" id="KW-0862">Zinc</keyword>
<feature type="region of interest" description="Disordered" evidence="5">
    <location>
        <begin position="598"/>
        <end position="635"/>
    </location>
</feature>
<keyword evidence="2 4" id="KW-0863">Zinc-finger</keyword>
<dbReference type="PROSITE" id="PS50016">
    <property type="entry name" value="ZF_PHD_2"/>
    <property type="match status" value="1"/>
</dbReference>
<dbReference type="Gene3D" id="3.30.40.10">
    <property type="entry name" value="Zinc/RING finger domain, C3HC4 (zinc finger)"/>
    <property type="match status" value="2"/>
</dbReference>
<feature type="domain" description="PHD-type" evidence="6">
    <location>
        <begin position="940"/>
        <end position="993"/>
    </location>
</feature>
<dbReference type="Proteomes" id="UP001365542">
    <property type="component" value="Unassembled WGS sequence"/>
</dbReference>
<evidence type="ECO:0000256" key="4">
    <source>
        <dbReference type="PROSITE-ProRule" id="PRU00146"/>
    </source>
</evidence>
<dbReference type="InterPro" id="IPR019786">
    <property type="entry name" value="Zinc_finger_PHD-type_CS"/>
</dbReference>
<feature type="compositionally biased region" description="Polar residues" evidence="5">
    <location>
        <begin position="322"/>
        <end position="336"/>
    </location>
</feature>
<accession>A0AAV9XNP9</accession>
<dbReference type="Pfam" id="PF00628">
    <property type="entry name" value="PHD"/>
    <property type="match status" value="1"/>
</dbReference>
<evidence type="ECO:0000313" key="7">
    <source>
        <dbReference type="EMBL" id="KAK6543737.1"/>
    </source>
</evidence>
<protein>
    <recommendedName>
        <fullName evidence="6">PHD-type domain-containing protein</fullName>
    </recommendedName>
</protein>
<dbReference type="GO" id="GO:0008270">
    <property type="term" value="F:zinc ion binding"/>
    <property type="evidence" value="ECO:0007669"/>
    <property type="project" value="UniProtKB-KW"/>
</dbReference>
<dbReference type="GO" id="GO:0006357">
    <property type="term" value="P:regulation of transcription by RNA polymerase II"/>
    <property type="evidence" value="ECO:0007669"/>
    <property type="project" value="TreeGrafter"/>
</dbReference>
<evidence type="ECO:0000256" key="3">
    <source>
        <dbReference type="ARBA" id="ARBA00022833"/>
    </source>
</evidence>
<feature type="compositionally biased region" description="Basic and acidic residues" evidence="5">
    <location>
        <begin position="23"/>
        <end position="33"/>
    </location>
</feature>
<name>A0AAV9XNP9_9PEZI</name>
<evidence type="ECO:0000256" key="5">
    <source>
        <dbReference type="SAM" id="MobiDB-lite"/>
    </source>
</evidence>
<gene>
    <name evidence="7" type="ORF">TWF694_000471</name>
</gene>
<keyword evidence="1" id="KW-0479">Metal-binding</keyword>
<dbReference type="InterPro" id="IPR052819">
    <property type="entry name" value="Chromatin_regulatory_protein"/>
</dbReference>
<organism evidence="7 8">
    <name type="scientific">Orbilia ellipsospora</name>
    <dbReference type="NCBI Taxonomy" id="2528407"/>
    <lineage>
        <taxon>Eukaryota</taxon>
        <taxon>Fungi</taxon>
        <taxon>Dikarya</taxon>
        <taxon>Ascomycota</taxon>
        <taxon>Pezizomycotina</taxon>
        <taxon>Orbiliomycetes</taxon>
        <taxon>Orbiliales</taxon>
        <taxon>Orbiliaceae</taxon>
        <taxon>Orbilia</taxon>
    </lineage>
</organism>
<feature type="compositionally biased region" description="Low complexity" evidence="5">
    <location>
        <begin position="393"/>
        <end position="410"/>
    </location>
</feature>
<feature type="compositionally biased region" description="Acidic residues" evidence="5">
    <location>
        <begin position="98"/>
        <end position="112"/>
    </location>
</feature>
<comment type="caution">
    <text evidence="7">The sequence shown here is derived from an EMBL/GenBank/DDBJ whole genome shotgun (WGS) entry which is preliminary data.</text>
</comment>
<dbReference type="PANTHER" id="PTHR47636:SF1">
    <property type="entry name" value="TRANSCRIPTIONAL REGULATORY PROTEIN RCO1"/>
    <property type="match status" value="1"/>
</dbReference>
<feature type="region of interest" description="Disordered" evidence="5">
    <location>
        <begin position="292"/>
        <end position="475"/>
    </location>
</feature>